<keyword evidence="2" id="KW-0378">Hydrolase</keyword>
<evidence type="ECO:0000259" key="1">
    <source>
        <dbReference type="Pfam" id="PF01738"/>
    </source>
</evidence>
<dbReference type="InterPro" id="IPR002925">
    <property type="entry name" value="Dienelactn_hydro"/>
</dbReference>
<dbReference type="EMBL" id="JAVDXO010000004">
    <property type="protein sequence ID" value="MDR7306898.1"/>
    <property type="molecule type" value="Genomic_DNA"/>
</dbReference>
<organism evidence="2 3">
    <name type="scientific">Rhodoferax saidenbachensis</name>
    <dbReference type="NCBI Taxonomy" id="1484693"/>
    <lineage>
        <taxon>Bacteria</taxon>
        <taxon>Pseudomonadati</taxon>
        <taxon>Pseudomonadota</taxon>
        <taxon>Betaproteobacteria</taxon>
        <taxon>Burkholderiales</taxon>
        <taxon>Comamonadaceae</taxon>
        <taxon>Rhodoferax</taxon>
    </lineage>
</organism>
<dbReference type="Proteomes" id="UP001268089">
    <property type="component" value="Unassembled WGS sequence"/>
</dbReference>
<gene>
    <name evidence="2" type="ORF">J2X15_002184</name>
</gene>
<feature type="domain" description="Dienelactone hydrolase" evidence="1">
    <location>
        <begin position="12"/>
        <end position="221"/>
    </location>
</feature>
<keyword evidence="3" id="KW-1185">Reference proteome</keyword>
<dbReference type="InterPro" id="IPR029058">
    <property type="entry name" value="AB_hydrolase_fold"/>
</dbReference>
<sequence>MQLTSTDGFVCPAYVARPEGTPRAGLVVLQEIFGINAHIRAVADGYAAQGYLVIAPATFHRVQTGVELGYTADDVATGVKLKAAVEGLPPPGVLQDVQAAVHAAAEAGPVGVVGYCWGGLLTWRAACSVSGIRAAVPYYGGGMTAPAEVARQPRCLVLAHFGDQDHAIPLEGVQAFQAAHAEVRVEIYNAQHGFNCDHRAAFDAPSAALARERTLAFFAEHLQD</sequence>
<dbReference type="SUPFAM" id="SSF53474">
    <property type="entry name" value="alpha/beta-Hydrolases"/>
    <property type="match status" value="1"/>
</dbReference>
<reference evidence="2 3" key="1">
    <citation type="submission" date="2023-07" db="EMBL/GenBank/DDBJ databases">
        <title>Sorghum-associated microbial communities from plants grown in Nebraska, USA.</title>
        <authorList>
            <person name="Schachtman D."/>
        </authorList>
    </citation>
    <scope>NUCLEOTIDE SEQUENCE [LARGE SCALE GENOMIC DNA]</scope>
    <source>
        <strain evidence="2 3">BE308</strain>
    </source>
</reference>
<dbReference type="InterPro" id="IPR051049">
    <property type="entry name" value="Dienelactone_hydrolase-like"/>
</dbReference>
<name>A0ABU1ZMZ4_9BURK</name>
<accession>A0ABU1ZMZ4</accession>
<dbReference type="GO" id="GO:0008806">
    <property type="term" value="F:carboxymethylenebutenolidase activity"/>
    <property type="evidence" value="ECO:0007669"/>
    <property type="project" value="UniProtKB-EC"/>
</dbReference>
<proteinExistence type="predicted"/>
<comment type="caution">
    <text evidence="2">The sequence shown here is derived from an EMBL/GenBank/DDBJ whole genome shotgun (WGS) entry which is preliminary data.</text>
</comment>
<dbReference type="Pfam" id="PF01738">
    <property type="entry name" value="DLH"/>
    <property type="match status" value="1"/>
</dbReference>
<dbReference type="PANTHER" id="PTHR46623">
    <property type="entry name" value="CARBOXYMETHYLENEBUTENOLIDASE-RELATED"/>
    <property type="match status" value="1"/>
</dbReference>
<evidence type="ECO:0000313" key="3">
    <source>
        <dbReference type="Proteomes" id="UP001268089"/>
    </source>
</evidence>
<dbReference type="EC" id="3.1.1.45" evidence="2"/>
<dbReference type="RefSeq" id="WP_310342593.1">
    <property type="nucleotide sequence ID" value="NZ_JAVDXO010000004.1"/>
</dbReference>
<protein>
    <submittedName>
        <fullName evidence="2">Carboxymethylenebutenolidase</fullName>
        <ecNumber evidence="2">3.1.1.45</ecNumber>
    </submittedName>
</protein>
<evidence type="ECO:0000313" key="2">
    <source>
        <dbReference type="EMBL" id="MDR7306898.1"/>
    </source>
</evidence>
<dbReference type="PANTHER" id="PTHR46623:SF6">
    <property type="entry name" value="ALPHA_BETA-HYDROLASES SUPERFAMILY PROTEIN"/>
    <property type="match status" value="1"/>
</dbReference>
<dbReference type="Gene3D" id="3.40.50.1820">
    <property type="entry name" value="alpha/beta hydrolase"/>
    <property type="match status" value="1"/>
</dbReference>